<accession>A0ABQ8U9J2</accession>
<evidence type="ECO:0000256" key="6">
    <source>
        <dbReference type="ARBA" id="ARBA00022729"/>
    </source>
</evidence>
<feature type="chain" id="PRO_5046969910" description="alpha-amylase" evidence="11">
    <location>
        <begin position="22"/>
        <end position="468"/>
    </location>
</feature>
<dbReference type="InterPro" id="IPR006047">
    <property type="entry name" value="GH13_cat_dom"/>
</dbReference>
<keyword evidence="5" id="KW-0479">Metal-binding</keyword>
<evidence type="ECO:0000256" key="7">
    <source>
        <dbReference type="ARBA" id="ARBA00022801"/>
    </source>
</evidence>
<comment type="catalytic activity">
    <reaction evidence="1">
        <text>Endohydrolysis of (1-&gt;4)-alpha-D-glucosidic linkages in polysaccharides containing three or more (1-&gt;4)-alpha-linked D-glucose units.</text>
        <dbReference type="EC" id="3.2.1.1"/>
    </reaction>
</comment>
<dbReference type="Pfam" id="PF00128">
    <property type="entry name" value="Alpha-amylase"/>
    <property type="match status" value="1"/>
</dbReference>
<evidence type="ECO:0000256" key="11">
    <source>
        <dbReference type="SAM" id="SignalP"/>
    </source>
</evidence>
<keyword evidence="9" id="KW-0119">Carbohydrate metabolism</keyword>
<evidence type="ECO:0000256" key="4">
    <source>
        <dbReference type="ARBA" id="ARBA00012595"/>
    </source>
</evidence>
<dbReference type="PANTHER" id="PTHR10357">
    <property type="entry name" value="ALPHA-AMYLASE FAMILY MEMBER"/>
    <property type="match status" value="1"/>
</dbReference>
<keyword evidence="14" id="KW-1185">Reference proteome</keyword>
<dbReference type="InterPro" id="IPR013780">
    <property type="entry name" value="Glyco_hydro_b"/>
</dbReference>
<dbReference type="Gene3D" id="2.60.40.1180">
    <property type="entry name" value="Golgi alpha-mannosidase II"/>
    <property type="match status" value="1"/>
</dbReference>
<evidence type="ECO:0000259" key="12">
    <source>
        <dbReference type="SMART" id="SM00642"/>
    </source>
</evidence>
<evidence type="ECO:0000256" key="9">
    <source>
        <dbReference type="ARBA" id="ARBA00023277"/>
    </source>
</evidence>
<evidence type="ECO:0000313" key="14">
    <source>
        <dbReference type="Proteomes" id="UP001141327"/>
    </source>
</evidence>
<keyword evidence="10" id="KW-0326">Glycosidase</keyword>
<evidence type="ECO:0000313" key="13">
    <source>
        <dbReference type="EMBL" id="KAJ4455423.1"/>
    </source>
</evidence>
<evidence type="ECO:0000256" key="5">
    <source>
        <dbReference type="ARBA" id="ARBA00022723"/>
    </source>
</evidence>
<feature type="domain" description="Glycosyl hydrolase family 13 catalytic" evidence="12">
    <location>
        <begin position="34"/>
        <end position="374"/>
    </location>
</feature>
<keyword evidence="8" id="KW-0106">Calcium</keyword>
<evidence type="ECO:0000256" key="2">
    <source>
        <dbReference type="ARBA" id="ARBA00001913"/>
    </source>
</evidence>
<evidence type="ECO:0000256" key="10">
    <source>
        <dbReference type="ARBA" id="ARBA00023295"/>
    </source>
</evidence>
<reference evidence="13" key="1">
    <citation type="journal article" date="2022" name="bioRxiv">
        <title>Genomics of Preaxostyla Flagellates Illuminates Evolutionary Transitions and the Path Towards Mitochondrial Loss.</title>
        <authorList>
            <person name="Novak L.V.F."/>
            <person name="Treitli S.C."/>
            <person name="Pyrih J."/>
            <person name="Halakuc P."/>
            <person name="Pipaliya S.V."/>
            <person name="Vacek V."/>
            <person name="Brzon O."/>
            <person name="Soukal P."/>
            <person name="Eme L."/>
            <person name="Dacks J.B."/>
            <person name="Karnkowska A."/>
            <person name="Elias M."/>
            <person name="Hampl V."/>
        </authorList>
    </citation>
    <scope>NUCLEOTIDE SEQUENCE</scope>
    <source>
        <strain evidence="13">RCP-MX</strain>
    </source>
</reference>
<dbReference type="Proteomes" id="UP001141327">
    <property type="component" value="Unassembled WGS sequence"/>
</dbReference>
<comment type="caution">
    <text evidence="13">The sequence shown here is derived from an EMBL/GenBank/DDBJ whole genome shotgun (WGS) entry which is preliminary data.</text>
</comment>
<comment type="similarity">
    <text evidence="3">Belongs to the glycosyl hydrolase 13 family.</text>
</comment>
<name>A0ABQ8U9J2_9EUKA</name>
<dbReference type="EMBL" id="JAPMOS010000108">
    <property type="protein sequence ID" value="KAJ4455423.1"/>
    <property type="molecule type" value="Genomic_DNA"/>
</dbReference>
<keyword evidence="7" id="KW-0378">Hydrolase</keyword>
<dbReference type="SMART" id="SM00642">
    <property type="entry name" value="Aamy"/>
    <property type="match status" value="1"/>
</dbReference>
<dbReference type="InterPro" id="IPR017853">
    <property type="entry name" value="GH"/>
</dbReference>
<comment type="cofactor">
    <cofactor evidence="2">
        <name>Ca(2+)</name>
        <dbReference type="ChEBI" id="CHEBI:29108"/>
    </cofactor>
</comment>
<dbReference type="SUPFAM" id="SSF51445">
    <property type="entry name" value="(Trans)glycosidases"/>
    <property type="match status" value="1"/>
</dbReference>
<dbReference type="SUPFAM" id="SSF51011">
    <property type="entry name" value="Glycosyl hydrolase domain"/>
    <property type="match status" value="1"/>
</dbReference>
<dbReference type="EC" id="3.2.1.1" evidence="4"/>
<gene>
    <name evidence="13" type="ORF">PAPYR_9647</name>
</gene>
<keyword evidence="6 11" id="KW-0732">Signal</keyword>
<evidence type="ECO:0000256" key="3">
    <source>
        <dbReference type="ARBA" id="ARBA00008061"/>
    </source>
</evidence>
<dbReference type="PIRSF" id="PIRSF001024">
    <property type="entry name" value="Alph-amyl_fung"/>
    <property type="match status" value="1"/>
</dbReference>
<proteinExistence type="inferred from homology"/>
<dbReference type="CDD" id="cd11319">
    <property type="entry name" value="AmyAc_euk_AmyA"/>
    <property type="match status" value="1"/>
</dbReference>
<dbReference type="InterPro" id="IPR013777">
    <property type="entry name" value="A-amylase-like"/>
</dbReference>
<evidence type="ECO:0000256" key="1">
    <source>
        <dbReference type="ARBA" id="ARBA00000548"/>
    </source>
</evidence>
<dbReference type="PANTHER" id="PTHR10357:SF215">
    <property type="entry name" value="ALPHA-AMYLASE 1"/>
    <property type="match status" value="1"/>
</dbReference>
<sequence>MAAPSSLKGLLFLSLLAFCFGKTANEWKSRVVYQIITDRFGRDDGSASGCGDMWHYCGGTWRGIMNHLDYISALGVNAIWISPIPLNIEGAYHGYAAKDLAQLNPHFGSSDDLKNLINACHKKDIWVMADVVANHMGNPGNEDFSQLHPFNNETYYHRRCQINNYQNQTEVEFCRLADLPDLDQDNTYVRSQLYQWVRSTVATYGFDGIRIDTIPEVNKAFWPGFAQAAGVFQLGEVFDGRVDYVAGYQAVIDATLSYPMYFTLRDVFQRQASVRRIADTLSAYDRYFKDQTVLGTFLDNHDNPRFLQGQSDYTLYQNGLAYVLMTEGVPLLYYGTEQGFSGGADPGCREPLWPTRYAQSNPLFKFLQTVLQFRTSVALWNQGPQVERYIDDNFLAFTRGDVLTLVTNVGSNGPTVQRTLTYLPASYKDGTKLCNIFWPNDDCITVTGGKLDVALLRGETKIFYPKRA</sequence>
<dbReference type="Gene3D" id="3.20.20.80">
    <property type="entry name" value="Glycosidases"/>
    <property type="match status" value="1"/>
</dbReference>
<protein>
    <recommendedName>
        <fullName evidence="4">alpha-amylase</fullName>
        <ecNumber evidence="4">3.2.1.1</ecNumber>
    </recommendedName>
</protein>
<evidence type="ECO:0000256" key="8">
    <source>
        <dbReference type="ARBA" id="ARBA00022837"/>
    </source>
</evidence>
<organism evidence="13 14">
    <name type="scientific">Paratrimastix pyriformis</name>
    <dbReference type="NCBI Taxonomy" id="342808"/>
    <lineage>
        <taxon>Eukaryota</taxon>
        <taxon>Metamonada</taxon>
        <taxon>Preaxostyla</taxon>
        <taxon>Paratrimastigidae</taxon>
        <taxon>Paratrimastix</taxon>
    </lineage>
</organism>
<feature type="signal peptide" evidence="11">
    <location>
        <begin position="1"/>
        <end position="21"/>
    </location>
</feature>